<name>A0ABW3S8D7_9BACL</name>
<dbReference type="EMBL" id="JBHTKZ010000007">
    <property type="protein sequence ID" value="MFD1180944.1"/>
    <property type="molecule type" value="Genomic_DNA"/>
</dbReference>
<dbReference type="Proteomes" id="UP001597211">
    <property type="component" value="Unassembled WGS sequence"/>
</dbReference>
<dbReference type="RefSeq" id="WP_240267951.1">
    <property type="nucleotide sequence ID" value="NZ_JAKSXN010000006.1"/>
</dbReference>
<dbReference type="SUPFAM" id="SSF55874">
    <property type="entry name" value="ATPase domain of HSP90 chaperone/DNA topoisomerase II/histidine kinase"/>
    <property type="match status" value="1"/>
</dbReference>
<dbReference type="GO" id="GO:0004673">
    <property type="term" value="F:protein histidine kinase activity"/>
    <property type="evidence" value="ECO:0007669"/>
    <property type="project" value="UniProtKB-EC"/>
</dbReference>
<dbReference type="InterPro" id="IPR036890">
    <property type="entry name" value="HATPase_C_sf"/>
</dbReference>
<sequence>MEPDKLKALRAALAHPASKVFSGVSIGLRNVHERIRLFYGPPYGLDIDSSPGRGTTVTLAIPYHADSEQPLQTRGDE</sequence>
<gene>
    <name evidence="1" type="ORF">ACFQ2Z_06210</name>
</gene>
<keyword evidence="1" id="KW-0418">Kinase</keyword>
<evidence type="ECO:0000313" key="1">
    <source>
        <dbReference type="EMBL" id="MFD1180944.1"/>
    </source>
</evidence>
<organism evidence="1 2">
    <name type="scientific">Paenibacillus timonensis</name>
    <dbReference type="NCBI Taxonomy" id="225915"/>
    <lineage>
        <taxon>Bacteria</taxon>
        <taxon>Bacillati</taxon>
        <taxon>Bacillota</taxon>
        <taxon>Bacilli</taxon>
        <taxon>Bacillales</taxon>
        <taxon>Paenibacillaceae</taxon>
        <taxon>Paenibacillus</taxon>
    </lineage>
</organism>
<dbReference type="Gene3D" id="3.30.565.10">
    <property type="entry name" value="Histidine kinase-like ATPase, C-terminal domain"/>
    <property type="match status" value="1"/>
</dbReference>
<keyword evidence="1" id="KW-0808">Transferase</keyword>
<keyword evidence="2" id="KW-1185">Reference proteome</keyword>
<comment type="caution">
    <text evidence="1">The sequence shown here is derived from an EMBL/GenBank/DDBJ whole genome shotgun (WGS) entry which is preliminary data.</text>
</comment>
<evidence type="ECO:0000313" key="2">
    <source>
        <dbReference type="Proteomes" id="UP001597211"/>
    </source>
</evidence>
<accession>A0ABW3S8D7</accession>
<reference evidence="2" key="1">
    <citation type="journal article" date="2019" name="Int. J. Syst. Evol. Microbiol.">
        <title>The Global Catalogue of Microorganisms (GCM) 10K type strain sequencing project: providing services to taxonomists for standard genome sequencing and annotation.</title>
        <authorList>
            <consortium name="The Broad Institute Genomics Platform"/>
            <consortium name="The Broad Institute Genome Sequencing Center for Infectious Disease"/>
            <person name="Wu L."/>
            <person name="Ma J."/>
        </authorList>
    </citation>
    <scope>NUCLEOTIDE SEQUENCE [LARGE SCALE GENOMIC DNA]</scope>
    <source>
        <strain evidence="2">CCUG 48216</strain>
    </source>
</reference>
<proteinExistence type="predicted"/>
<protein>
    <submittedName>
        <fullName evidence="1">Sensor histidine kinase</fullName>
        <ecNumber evidence="1">2.7.13.3</ecNumber>
    </submittedName>
</protein>
<dbReference type="EC" id="2.7.13.3" evidence="1"/>